<dbReference type="AlphaFoldDB" id="A0A2H1VLM1"/>
<organism evidence="2">
    <name type="scientific">Spodoptera frugiperda</name>
    <name type="common">Fall armyworm</name>
    <dbReference type="NCBI Taxonomy" id="7108"/>
    <lineage>
        <taxon>Eukaryota</taxon>
        <taxon>Metazoa</taxon>
        <taxon>Ecdysozoa</taxon>
        <taxon>Arthropoda</taxon>
        <taxon>Hexapoda</taxon>
        <taxon>Insecta</taxon>
        <taxon>Pterygota</taxon>
        <taxon>Neoptera</taxon>
        <taxon>Endopterygota</taxon>
        <taxon>Lepidoptera</taxon>
        <taxon>Glossata</taxon>
        <taxon>Ditrysia</taxon>
        <taxon>Noctuoidea</taxon>
        <taxon>Noctuidae</taxon>
        <taxon>Amphipyrinae</taxon>
        <taxon>Spodoptera</taxon>
    </lineage>
</organism>
<sequence>MQIEENLRRQSMRPAGRLWGGNPIGETLVKSPPFILKPRIGKVGKGNEIDKDIDIIEEAQLPQRNSLAQSTAEFSGLFIKIDVTTLQPPNTRQKRACSLVI</sequence>
<evidence type="ECO:0000256" key="1">
    <source>
        <dbReference type="SAM" id="MobiDB-lite"/>
    </source>
</evidence>
<name>A0A2H1VLM1_SPOFR</name>
<proteinExistence type="predicted"/>
<gene>
    <name evidence="2" type="ORF">SFRICE_030890</name>
</gene>
<accession>A0A2H1VLM1</accession>
<feature type="region of interest" description="Disordered" evidence="1">
    <location>
        <begin position="1"/>
        <end position="24"/>
    </location>
</feature>
<protein>
    <submittedName>
        <fullName evidence="2">SFRICE_030890</fullName>
    </submittedName>
</protein>
<dbReference type="EMBL" id="ODYU01003231">
    <property type="protein sequence ID" value="SOQ41721.1"/>
    <property type="molecule type" value="Genomic_DNA"/>
</dbReference>
<reference evidence="2" key="1">
    <citation type="submission" date="2016-07" db="EMBL/GenBank/DDBJ databases">
        <authorList>
            <person name="Bretaudeau A."/>
        </authorList>
    </citation>
    <scope>NUCLEOTIDE SEQUENCE</scope>
    <source>
        <strain evidence="2">Rice</strain>
        <tissue evidence="2">Whole body</tissue>
    </source>
</reference>
<evidence type="ECO:0000313" key="2">
    <source>
        <dbReference type="EMBL" id="SOQ41721.1"/>
    </source>
</evidence>